<keyword evidence="3" id="KW-0949">S-adenosyl-L-methionine</keyword>
<dbReference type="SMART" id="SM00876">
    <property type="entry name" value="BATS"/>
    <property type="match status" value="1"/>
</dbReference>
<dbReference type="InterPro" id="IPR034428">
    <property type="entry name" value="ThiH/NoCL/HydG-like"/>
</dbReference>
<organism evidence="8 9">
    <name type="scientific">Campylobacter ureolyticus</name>
    <dbReference type="NCBI Taxonomy" id="827"/>
    <lineage>
        <taxon>Bacteria</taxon>
        <taxon>Pseudomonadati</taxon>
        <taxon>Campylobacterota</taxon>
        <taxon>Epsilonproteobacteria</taxon>
        <taxon>Campylobacterales</taxon>
        <taxon>Campylobacteraceae</taxon>
        <taxon>Campylobacter</taxon>
    </lineage>
</organism>
<gene>
    <name evidence="8" type="ORF">CYJ41_07010</name>
</gene>
<proteinExistence type="predicted"/>
<keyword evidence="4" id="KW-0479">Metal-binding</keyword>
<evidence type="ECO:0000313" key="9">
    <source>
        <dbReference type="Proteomes" id="UP000234639"/>
    </source>
</evidence>
<dbReference type="SFLD" id="SFLDG01081">
    <property type="entry name" value="cleavage_of_the_Ca-Cb_bond_in"/>
    <property type="match status" value="1"/>
</dbReference>
<evidence type="ECO:0000256" key="6">
    <source>
        <dbReference type="ARBA" id="ARBA00023014"/>
    </source>
</evidence>
<dbReference type="InterPro" id="IPR058240">
    <property type="entry name" value="rSAM_sf"/>
</dbReference>
<keyword evidence="2" id="KW-0004">4Fe-4S</keyword>
<comment type="cofactor">
    <cofactor evidence="1">
        <name>[4Fe-4S] cluster</name>
        <dbReference type="ChEBI" id="CHEBI:49883"/>
    </cofactor>
</comment>
<dbReference type="SFLD" id="SFLDG01060">
    <property type="entry name" value="BATS_domain_containing"/>
    <property type="match status" value="1"/>
</dbReference>
<dbReference type="Pfam" id="PF06968">
    <property type="entry name" value="BATS"/>
    <property type="match status" value="1"/>
</dbReference>
<sequence length="381" mass="43448">MKNSNPFAYQNGMIDIKSDILKIVLDETSKFEYRNYTKDDVFKALNSKIRTQNDLKALLSIEAGECLEEIAEVCKNETRAKFGENINIFTPLYISNFCDSHCVYCGFNTKNNIKRAKLSFEAIKTELINIKKTGLEEILILTGESRVNSDVEYIAKACKIASQYFKIVGVEIYPLNVDEYAFLHENGVDYVNVYQETYNPSKYQKIHLLGEKMSFIYRFNSQERAILGGMRGVGFGALLGIDDFRKDAFATALHTNLIYQKYPFVEISLSVPRLRPVINNSRINPRDVHEKELLQVVMAYRLFMPHATITISTRERARFRDNAIKIAANKLSAGVSVGIGGHSKKIGDEQFNINDERSVDEVCKSVENSGFYPLMSEYIYV</sequence>
<evidence type="ECO:0000259" key="7">
    <source>
        <dbReference type="SMART" id="SM00876"/>
    </source>
</evidence>
<evidence type="ECO:0000313" key="8">
    <source>
        <dbReference type="EMBL" id="PKZ28846.1"/>
    </source>
</evidence>
<dbReference type="Gene3D" id="3.20.20.70">
    <property type="entry name" value="Aldolase class I"/>
    <property type="match status" value="1"/>
</dbReference>
<evidence type="ECO:0000256" key="5">
    <source>
        <dbReference type="ARBA" id="ARBA00023004"/>
    </source>
</evidence>
<accession>A0A2I1N8Z5</accession>
<dbReference type="PANTHER" id="PTHR43583">
    <property type="entry name" value="2-IMINOACETATE SYNTHASE"/>
    <property type="match status" value="1"/>
</dbReference>
<evidence type="ECO:0000256" key="3">
    <source>
        <dbReference type="ARBA" id="ARBA00022691"/>
    </source>
</evidence>
<comment type="caution">
    <text evidence="8">The sequence shown here is derived from an EMBL/GenBank/DDBJ whole genome shotgun (WGS) entry which is preliminary data.</text>
</comment>
<dbReference type="SFLD" id="SFLDS00029">
    <property type="entry name" value="Radical_SAM"/>
    <property type="match status" value="1"/>
</dbReference>
<keyword evidence="6" id="KW-0411">Iron-sulfur</keyword>
<dbReference type="Pfam" id="PF04055">
    <property type="entry name" value="Radical_SAM"/>
    <property type="match status" value="1"/>
</dbReference>
<dbReference type="GO" id="GO:0003824">
    <property type="term" value="F:catalytic activity"/>
    <property type="evidence" value="ECO:0007669"/>
    <property type="project" value="InterPro"/>
</dbReference>
<dbReference type="AlphaFoldDB" id="A0A2I1N8Z5"/>
<dbReference type="PANTHER" id="PTHR43583:SF1">
    <property type="entry name" value="2-IMINOACETATE SYNTHASE"/>
    <property type="match status" value="1"/>
</dbReference>
<keyword evidence="5" id="KW-0408">Iron</keyword>
<protein>
    <submittedName>
        <fullName evidence="8">2-iminoacetate synthase ThiH</fullName>
    </submittedName>
</protein>
<dbReference type="InterPro" id="IPR007197">
    <property type="entry name" value="rSAM"/>
</dbReference>
<dbReference type="Proteomes" id="UP000234639">
    <property type="component" value="Unassembled WGS sequence"/>
</dbReference>
<dbReference type="InterPro" id="IPR012726">
    <property type="entry name" value="ThiH"/>
</dbReference>
<dbReference type="RefSeq" id="WP_101637541.1">
    <property type="nucleotide sequence ID" value="NZ_PKHU01000006.1"/>
</dbReference>
<dbReference type="NCBIfam" id="TIGR02351">
    <property type="entry name" value="thiH"/>
    <property type="match status" value="1"/>
</dbReference>
<dbReference type="GO" id="GO:0051539">
    <property type="term" value="F:4 iron, 4 sulfur cluster binding"/>
    <property type="evidence" value="ECO:0007669"/>
    <property type="project" value="UniProtKB-KW"/>
</dbReference>
<name>A0A2I1N8Z5_9BACT</name>
<evidence type="ECO:0000256" key="4">
    <source>
        <dbReference type="ARBA" id="ARBA00022723"/>
    </source>
</evidence>
<dbReference type="InterPro" id="IPR010722">
    <property type="entry name" value="BATS_dom"/>
</dbReference>
<dbReference type="SFLD" id="SFLDF00301">
    <property type="entry name" value="2-iminoacetate_synthase_(ThiH)"/>
    <property type="match status" value="1"/>
</dbReference>
<evidence type="ECO:0000256" key="2">
    <source>
        <dbReference type="ARBA" id="ARBA00022485"/>
    </source>
</evidence>
<evidence type="ECO:0000256" key="1">
    <source>
        <dbReference type="ARBA" id="ARBA00001966"/>
    </source>
</evidence>
<dbReference type="EMBL" id="PKHU01000006">
    <property type="protein sequence ID" value="PKZ28846.1"/>
    <property type="molecule type" value="Genomic_DNA"/>
</dbReference>
<dbReference type="InterPro" id="IPR013785">
    <property type="entry name" value="Aldolase_TIM"/>
</dbReference>
<feature type="domain" description="Biotin and thiamin synthesis-associated" evidence="7">
    <location>
        <begin position="270"/>
        <end position="373"/>
    </location>
</feature>
<dbReference type="GO" id="GO:0005506">
    <property type="term" value="F:iron ion binding"/>
    <property type="evidence" value="ECO:0007669"/>
    <property type="project" value="InterPro"/>
</dbReference>
<reference evidence="8 9" key="1">
    <citation type="submission" date="2017-12" db="EMBL/GenBank/DDBJ databases">
        <title>Phylogenetic diversity of female urinary microbiome.</title>
        <authorList>
            <person name="Thomas-White K."/>
            <person name="Wolfe A.J."/>
        </authorList>
    </citation>
    <scope>NUCLEOTIDE SEQUENCE [LARGE SCALE GENOMIC DNA]</scope>
    <source>
        <strain evidence="8 9">UMB0112</strain>
    </source>
</reference>
<dbReference type="GO" id="GO:0009228">
    <property type="term" value="P:thiamine biosynthetic process"/>
    <property type="evidence" value="ECO:0007669"/>
    <property type="project" value="InterPro"/>
</dbReference>
<dbReference type="SUPFAM" id="SSF102114">
    <property type="entry name" value="Radical SAM enzymes"/>
    <property type="match status" value="1"/>
</dbReference>